<dbReference type="InterPro" id="IPR012000">
    <property type="entry name" value="Thiamin_PyroP_enz_cen_dom"/>
</dbReference>
<comment type="cofactor">
    <cofactor evidence="11">
        <name>Mg(2+)</name>
        <dbReference type="ChEBI" id="CHEBI:18420"/>
    </cofactor>
    <text evidence="11">Binds 1 Mg(2+) per subunit.</text>
</comment>
<name>A0A3E2HEI7_SCYLI</name>
<evidence type="ECO:0000256" key="8">
    <source>
        <dbReference type="ARBA" id="ARBA00022842"/>
    </source>
</evidence>
<dbReference type="AlphaFoldDB" id="A0A3E2HEI7"/>
<keyword evidence="7" id="KW-0210">Decarboxylase</keyword>
<evidence type="ECO:0000313" key="16">
    <source>
        <dbReference type="EMBL" id="RFU31824.1"/>
    </source>
</evidence>
<dbReference type="STRING" id="5539.A0A3E2HEI7"/>
<keyword evidence="6 11" id="KW-0479">Metal-binding</keyword>
<dbReference type="OMA" id="AQEISVM"/>
<keyword evidence="10" id="KW-0456">Lyase</keyword>
<comment type="catalytic activity">
    <reaction evidence="1">
        <text>a 2-oxocarboxylate + H(+) = an aldehyde + CO2</text>
        <dbReference type="Rhea" id="RHEA:11628"/>
        <dbReference type="ChEBI" id="CHEBI:15378"/>
        <dbReference type="ChEBI" id="CHEBI:16526"/>
        <dbReference type="ChEBI" id="CHEBI:17478"/>
        <dbReference type="ChEBI" id="CHEBI:35179"/>
        <dbReference type="EC" id="4.1.1.1"/>
    </reaction>
</comment>
<dbReference type="GO" id="GO:0005634">
    <property type="term" value="C:nucleus"/>
    <property type="evidence" value="ECO:0007669"/>
    <property type="project" value="TreeGrafter"/>
</dbReference>
<keyword evidence="17" id="KW-1185">Reference proteome</keyword>
<dbReference type="SUPFAM" id="SSF52518">
    <property type="entry name" value="Thiamin diphosphate-binding fold (THDP-binding)"/>
    <property type="match status" value="2"/>
</dbReference>
<feature type="non-terminal residue" evidence="16">
    <location>
        <position position="1"/>
    </location>
</feature>
<evidence type="ECO:0000256" key="4">
    <source>
        <dbReference type="ARBA" id="ARBA00013202"/>
    </source>
</evidence>
<dbReference type="GO" id="GO:0000949">
    <property type="term" value="P:aromatic amino acid family catabolic process to alcohol via Ehrlich pathway"/>
    <property type="evidence" value="ECO:0007669"/>
    <property type="project" value="TreeGrafter"/>
</dbReference>
<dbReference type="GO" id="GO:0005829">
    <property type="term" value="C:cytosol"/>
    <property type="evidence" value="ECO:0007669"/>
    <property type="project" value="TreeGrafter"/>
</dbReference>
<dbReference type="EC" id="4.1.1.1" evidence="4"/>
<evidence type="ECO:0000256" key="11">
    <source>
        <dbReference type="PIRSR" id="PIRSR036565-2"/>
    </source>
</evidence>
<comment type="similarity">
    <text evidence="3 12">Belongs to the TPP enzyme family.</text>
</comment>
<accession>A0A3E2HEI7</accession>
<feature type="binding site" evidence="11">
    <location>
        <position position="465"/>
    </location>
    <ligand>
        <name>Mg(2+)</name>
        <dbReference type="ChEBI" id="CHEBI:18420"/>
    </ligand>
</feature>
<keyword evidence="9 12" id="KW-0786">Thiamine pyrophosphate</keyword>
<evidence type="ECO:0000256" key="1">
    <source>
        <dbReference type="ARBA" id="ARBA00001041"/>
    </source>
</evidence>
<comment type="caution">
    <text evidence="16">The sequence shown here is derived from an EMBL/GenBank/DDBJ whole genome shotgun (WGS) entry which is preliminary data.</text>
</comment>
<evidence type="ECO:0000256" key="7">
    <source>
        <dbReference type="ARBA" id="ARBA00022793"/>
    </source>
</evidence>
<feature type="domain" description="Thiamine pyrophosphate enzyme central" evidence="13">
    <location>
        <begin position="222"/>
        <end position="345"/>
    </location>
</feature>
<dbReference type="Pfam" id="PF00205">
    <property type="entry name" value="TPP_enzyme_M"/>
    <property type="match status" value="1"/>
</dbReference>
<evidence type="ECO:0000259" key="15">
    <source>
        <dbReference type="Pfam" id="PF02776"/>
    </source>
</evidence>
<dbReference type="PIRSF" id="PIRSF036565">
    <property type="entry name" value="Pyruvt_ip_decrb"/>
    <property type="match status" value="1"/>
</dbReference>
<dbReference type="Pfam" id="PF02776">
    <property type="entry name" value="TPP_enzyme_N"/>
    <property type="match status" value="1"/>
</dbReference>
<dbReference type="SUPFAM" id="SSF52467">
    <property type="entry name" value="DHS-like NAD/FAD-binding domain"/>
    <property type="match status" value="1"/>
</dbReference>
<keyword evidence="8 11" id="KW-0460">Magnesium</keyword>
<dbReference type="Gene3D" id="3.40.50.970">
    <property type="match status" value="2"/>
</dbReference>
<dbReference type="InterPro" id="IPR029035">
    <property type="entry name" value="DHS-like_NAD/FAD-binding_dom"/>
</dbReference>
<dbReference type="EMBL" id="NCSJ02000067">
    <property type="protein sequence ID" value="RFU31824.1"/>
    <property type="molecule type" value="Genomic_DNA"/>
</dbReference>
<organism evidence="16 17">
    <name type="scientific">Scytalidium lignicola</name>
    <name type="common">Hyphomycete</name>
    <dbReference type="NCBI Taxonomy" id="5539"/>
    <lineage>
        <taxon>Eukaryota</taxon>
        <taxon>Fungi</taxon>
        <taxon>Dikarya</taxon>
        <taxon>Ascomycota</taxon>
        <taxon>Pezizomycotina</taxon>
        <taxon>Leotiomycetes</taxon>
        <taxon>Leotiomycetes incertae sedis</taxon>
        <taxon>Scytalidium</taxon>
    </lineage>
</organism>
<feature type="non-terminal residue" evidence="16">
    <location>
        <position position="586"/>
    </location>
</feature>
<dbReference type="InterPro" id="IPR012001">
    <property type="entry name" value="Thiamin_PyroP_enz_TPP-bd_dom"/>
</dbReference>
<dbReference type="InterPro" id="IPR012110">
    <property type="entry name" value="PDC/IPDC-like"/>
</dbReference>
<dbReference type="InterPro" id="IPR047213">
    <property type="entry name" value="TPP_PYR_PDC_IPDC-like"/>
</dbReference>
<dbReference type="InterPro" id="IPR011766">
    <property type="entry name" value="TPP_enzyme_TPP-bd"/>
</dbReference>
<gene>
    <name evidence="16" type="ORF">B7463_g4526</name>
</gene>
<dbReference type="Pfam" id="PF02775">
    <property type="entry name" value="TPP_enzyme_C"/>
    <property type="match status" value="1"/>
</dbReference>
<dbReference type="GO" id="GO:0000287">
    <property type="term" value="F:magnesium ion binding"/>
    <property type="evidence" value="ECO:0007669"/>
    <property type="project" value="InterPro"/>
</dbReference>
<protein>
    <recommendedName>
        <fullName evidence="5">Pyruvate decarboxylase</fullName>
        <ecNumber evidence="4">4.1.1.1</ecNumber>
    </recommendedName>
</protein>
<feature type="binding site" evidence="11">
    <location>
        <position position="494"/>
    </location>
    <ligand>
        <name>Mg(2+)</name>
        <dbReference type="ChEBI" id="CHEBI:18420"/>
    </ligand>
</feature>
<evidence type="ECO:0000256" key="10">
    <source>
        <dbReference type="ARBA" id="ARBA00023239"/>
    </source>
</evidence>
<dbReference type="FunFam" id="3.40.50.970:FF:000024">
    <property type="entry name" value="Pyruvate decarboxylase isozyme"/>
    <property type="match status" value="1"/>
</dbReference>
<feature type="domain" description="Thiamine pyrophosphate enzyme N-terminal TPP-binding" evidence="15">
    <location>
        <begin position="27"/>
        <end position="131"/>
    </location>
</feature>
<dbReference type="CDD" id="cd07038">
    <property type="entry name" value="TPP_PYR_PDC_IPDC_like"/>
    <property type="match status" value="1"/>
</dbReference>
<sequence length="586" mass="65123">MLSFLTTAKYDTASAMMPEELPTETIKVADYLLQRLLQLGIRSIFGVPGDYNLRLLDFVSPAGLHWVGNCNELNAAYTADAYARINGLGALITTFGVGELSAINGIAGSYTEKVPVIHIIGSPAREFQEARAIMHHTLADGNFRTFAAMSANVTVAQANLIDPRIIPDQIDWILQQALVHSRPVSIELPEDIFDVIVSSSNLKSKKVAIPSAPSPENEPLVLEQVLECIYTTKQPMIIVDGESRALGILNEIDTVVKKTGWPTWTTLFAKGLVNEQLPNVYGTFTGAIDNLKHQEYFDSADLIMTFGPHYSDTNSQRYRSIPKASATLTFSFNTVKIGDTIYRDIPQSFLSQLLQKLDRTRIPRAVGPPKPDSEPLKLNANDPIVQKHLYHVLNPLIRPNDIILAEVGTAALGSRLFKLPETVRTFSLATWMSIGYMLPASLGAALAAREQNKDGKHRVILFVGDGSFQLSVQEVSIIIKEKLDVIMLIINNEGYTVERALHGRKQHYNDITSWKHSQTLSYFGADEEDSKNNYFAARTWRELNAALADKRIQEGNGLRIIEIFTGKEDVEGPLLFLMKKQISEEK</sequence>
<evidence type="ECO:0000256" key="3">
    <source>
        <dbReference type="ARBA" id="ARBA00007812"/>
    </source>
</evidence>
<feature type="binding site" evidence="11">
    <location>
        <position position="492"/>
    </location>
    <ligand>
        <name>Mg(2+)</name>
        <dbReference type="ChEBI" id="CHEBI:18420"/>
    </ligand>
</feature>
<evidence type="ECO:0000313" key="17">
    <source>
        <dbReference type="Proteomes" id="UP000258309"/>
    </source>
</evidence>
<dbReference type="InterPro" id="IPR047214">
    <property type="entry name" value="TPP_PDC_IPDC"/>
</dbReference>
<evidence type="ECO:0000259" key="13">
    <source>
        <dbReference type="Pfam" id="PF00205"/>
    </source>
</evidence>
<evidence type="ECO:0000256" key="9">
    <source>
        <dbReference type="ARBA" id="ARBA00023052"/>
    </source>
</evidence>
<dbReference type="PANTHER" id="PTHR43452:SF11">
    <property type="entry name" value="PYRUVATE DECARBOXYLASE"/>
    <property type="match status" value="1"/>
</dbReference>
<feature type="domain" description="Thiamine pyrophosphate enzyme TPP-binding" evidence="14">
    <location>
        <begin position="408"/>
        <end position="507"/>
    </location>
</feature>
<comment type="cofactor">
    <cofactor evidence="2">
        <name>thiamine diphosphate</name>
        <dbReference type="ChEBI" id="CHEBI:58937"/>
    </cofactor>
</comment>
<evidence type="ECO:0000256" key="2">
    <source>
        <dbReference type="ARBA" id="ARBA00001964"/>
    </source>
</evidence>
<dbReference type="GO" id="GO:0004737">
    <property type="term" value="F:pyruvate decarboxylase activity"/>
    <property type="evidence" value="ECO:0007669"/>
    <property type="project" value="UniProtKB-EC"/>
</dbReference>
<dbReference type="GO" id="GO:0030976">
    <property type="term" value="F:thiamine pyrophosphate binding"/>
    <property type="evidence" value="ECO:0007669"/>
    <property type="project" value="InterPro"/>
</dbReference>
<evidence type="ECO:0000256" key="5">
    <source>
        <dbReference type="ARBA" id="ARBA00014422"/>
    </source>
</evidence>
<reference evidence="16 17" key="1">
    <citation type="submission" date="2018-05" db="EMBL/GenBank/DDBJ databases">
        <title>Draft genome sequence of Scytalidium lignicola DSM 105466, a ubiquitous saprotrophic fungus.</title>
        <authorList>
            <person name="Buettner E."/>
            <person name="Gebauer A.M."/>
            <person name="Hofrichter M."/>
            <person name="Liers C."/>
            <person name="Kellner H."/>
        </authorList>
    </citation>
    <scope>NUCLEOTIDE SEQUENCE [LARGE SCALE GENOMIC DNA]</scope>
    <source>
        <strain evidence="16 17">DSM 105466</strain>
    </source>
</reference>
<evidence type="ECO:0000259" key="14">
    <source>
        <dbReference type="Pfam" id="PF02775"/>
    </source>
</evidence>
<dbReference type="CDD" id="cd02005">
    <property type="entry name" value="TPP_PDC_IPDC"/>
    <property type="match status" value="1"/>
</dbReference>
<dbReference type="PANTHER" id="PTHR43452">
    <property type="entry name" value="PYRUVATE DECARBOXYLASE"/>
    <property type="match status" value="1"/>
</dbReference>
<evidence type="ECO:0000256" key="12">
    <source>
        <dbReference type="RuleBase" id="RU362132"/>
    </source>
</evidence>
<proteinExistence type="inferred from homology"/>
<dbReference type="OrthoDB" id="3970464at2759"/>
<dbReference type="Gene3D" id="3.40.50.1220">
    <property type="entry name" value="TPP-binding domain"/>
    <property type="match status" value="1"/>
</dbReference>
<dbReference type="Proteomes" id="UP000258309">
    <property type="component" value="Unassembled WGS sequence"/>
</dbReference>
<dbReference type="FunFam" id="3.40.50.970:FF:000019">
    <property type="entry name" value="Pyruvate decarboxylase isozyme"/>
    <property type="match status" value="1"/>
</dbReference>
<evidence type="ECO:0000256" key="6">
    <source>
        <dbReference type="ARBA" id="ARBA00022723"/>
    </source>
</evidence>
<dbReference type="InterPro" id="IPR029061">
    <property type="entry name" value="THDP-binding"/>
</dbReference>